<feature type="domain" description="E3 ubiquitin-protein ligase UBR4 N-terminal" evidence="1">
    <location>
        <begin position="21"/>
        <end position="112"/>
    </location>
</feature>
<feature type="non-terminal residue" evidence="2">
    <location>
        <position position="1"/>
    </location>
</feature>
<organism evidence="2 3">
    <name type="scientific">Owenia fusiformis</name>
    <name type="common">Polychaete worm</name>
    <dbReference type="NCBI Taxonomy" id="6347"/>
    <lineage>
        <taxon>Eukaryota</taxon>
        <taxon>Metazoa</taxon>
        <taxon>Spiralia</taxon>
        <taxon>Lophotrochozoa</taxon>
        <taxon>Annelida</taxon>
        <taxon>Polychaeta</taxon>
        <taxon>Sedentaria</taxon>
        <taxon>Canalipalpata</taxon>
        <taxon>Sabellida</taxon>
        <taxon>Oweniida</taxon>
        <taxon>Oweniidae</taxon>
        <taxon>Owenia</taxon>
    </lineage>
</organism>
<evidence type="ECO:0000313" key="3">
    <source>
        <dbReference type="Proteomes" id="UP000749559"/>
    </source>
</evidence>
<sequence>GDSAMETINTDGDTTIVHIGDLMEESKSSFSKRNIMSLQQLGGPEILLEVCNRLAFLQRYIQRYKESVAENTFIMPSTHADAMGLKASFQSVLNDVSLVWRVFSLPVLEPLT</sequence>
<dbReference type="OrthoDB" id="30336at2759"/>
<proteinExistence type="predicted"/>
<evidence type="ECO:0000259" key="1">
    <source>
        <dbReference type="Pfam" id="PF19423"/>
    </source>
</evidence>
<name>A0A8S4P338_OWEFU</name>
<dbReference type="EMBL" id="CAIIXF020000006">
    <property type="protein sequence ID" value="CAH1787167.1"/>
    <property type="molecule type" value="Genomic_DNA"/>
</dbReference>
<reference evidence="2" key="1">
    <citation type="submission" date="2022-03" db="EMBL/GenBank/DDBJ databases">
        <authorList>
            <person name="Martin C."/>
        </authorList>
    </citation>
    <scope>NUCLEOTIDE SEQUENCE</scope>
</reference>
<dbReference type="Proteomes" id="UP000749559">
    <property type="component" value="Unassembled WGS sequence"/>
</dbReference>
<keyword evidence="3" id="KW-1185">Reference proteome</keyword>
<accession>A0A8S4P338</accession>
<protein>
    <recommendedName>
        <fullName evidence="1">E3 ubiquitin-protein ligase UBR4 N-terminal domain-containing protein</fullName>
    </recommendedName>
</protein>
<evidence type="ECO:0000313" key="2">
    <source>
        <dbReference type="EMBL" id="CAH1787167.1"/>
    </source>
</evidence>
<dbReference type="AlphaFoldDB" id="A0A8S4P338"/>
<feature type="non-terminal residue" evidence="2">
    <location>
        <position position="112"/>
    </location>
</feature>
<gene>
    <name evidence="2" type="ORF">OFUS_LOCUS12925</name>
</gene>
<dbReference type="Pfam" id="PF19423">
    <property type="entry name" value="E3_UBR4_N"/>
    <property type="match status" value="1"/>
</dbReference>
<comment type="caution">
    <text evidence="2">The sequence shown here is derived from an EMBL/GenBank/DDBJ whole genome shotgun (WGS) entry which is preliminary data.</text>
</comment>
<dbReference type="InterPro" id="IPR045841">
    <property type="entry name" value="E3_UBR4_N"/>
</dbReference>